<reference evidence="10 11" key="1">
    <citation type="submission" date="2024-06" db="EMBL/GenBank/DDBJ databases">
        <title>A chromosome-level genome assembly of beet webworm, Loxostege sticticalis.</title>
        <authorList>
            <person name="Zhang Y."/>
        </authorList>
    </citation>
    <scope>NUCLEOTIDE SEQUENCE [LARGE SCALE GENOMIC DNA]</scope>
    <source>
        <strain evidence="10">AQ028</strain>
        <tissue evidence="10">Male pupae</tissue>
    </source>
</reference>
<gene>
    <name evidence="10" type="ORF">ABMA28_016892</name>
</gene>
<keyword evidence="6" id="KW-0804">Transcription</keyword>
<feature type="compositionally biased region" description="Acidic residues" evidence="8">
    <location>
        <begin position="824"/>
        <end position="844"/>
    </location>
</feature>
<feature type="domain" description="WD repeat-containing protein 75 second beta-propeller" evidence="9">
    <location>
        <begin position="582"/>
        <end position="704"/>
    </location>
</feature>
<keyword evidence="5" id="KW-0677">Repeat</keyword>
<organism evidence="10 11">
    <name type="scientific">Loxostege sticticalis</name>
    <name type="common">Beet webworm moth</name>
    <dbReference type="NCBI Taxonomy" id="481309"/>
    <lineage>
        <taxon>Eukaryota</taxon>
        <taxon>Metazoa</taxon>
        <taxon>Ecdysozoa</taxon>
        <taxon>Arthropoda</taxon>
        <taxon>Hexapoda</taxon>
        <taxon>Insecta</taxon>
        <taxon>Pterygota</taxon>
        <taxon>Neoptera</taxon>
        <taxon>Endopterygota</taxon>
        <taxon>Lepidoptera</taxon>
        <taxon>Glossata</taxon>
        <taxon>Ditrysia</taxon>
        <taxon>Pyraloidea</taxon>
        <taxon>Crambidae</taxon>
        <taxon>Pyraustinae</taxon>
        <taxon>Loxostege</taxon>
    </lineage>
</organism>
<dbReference type="InterPro" id="IPR011047">
    <property type="entry name" value="Quinoprotein_ADH-like_sf"/>
</dbReference>
<dbReference type="Pfam" id="PF23869">
    <property type="entry name" value="Beta-prop_WDR75_1st"/>
    <property type="match status" value="1"/>
</dbReference>
<dbReference type="AlphaFoldDB" id="A0ABD0T690"/>
<evidence type="ECO:0000313" key="10">
    <source>
        <dbReference type="EMBL" id="KAL0838866.1"/>
    </source>
</evidence>
<proteinExistence type="predicted"/>
<feature type="region of interest" description="Disordered" evidence="8">
    <location>
        <begin position="816"/>
        <end position="856"/>
    </location>
</feature>
<evidence type="ECO:0000256" key="7">
    <source>
        <dbReference type="ARBA" id="ARBA00023242"/>
    </source>
</evidence>
<keyword evidence="7" id="KW-0539">Nucleus</keyword>
<evidence type="ECO:0000256" key="2">
    <source>
        <dbReference type="ARBA" id="ARBA00022517"/>
    </source>
</evidence>
<keyword evidence="2" id="KW-0690">Ribosome biogenesis</keyword>
<comment type="subcellular location">
    <subcellularLocation>
        <location evidence="1">Nucleus</location>
        <location evidence="1">Nucleolus</location>
    </subcellularLocation>
</comment>
<evidence type="ECO:0000256" key="5">
    <source>
        <dbReference type="ARBA" id="ARBA00022737"/>
    </source>
</evidence>
<keyword evidence="4" id="KW-0853">WD repeat</keyword>
<dbReference type="InterPro" id="IPR001680">
    <property type="entry name" value="WD40_rpt"/>
</dbReference>
<evidence type="ECO:0000256" key="1">
    <source>
        <dbReference type="ARBA" id="ARBA00004604"/>
    </source>
</evidence>
<protein>
    <recommendedName>
        <fullName evidence="9">WD repeat-containing protein 75 second beta-propeller domain-containing protein</fullName>
    </recommendedName>
</protein>
<evidence type="ECO:0000256" key="4">
    <source>
        <dbReference type="ARBA" id="ARBA00022574"/>
    </source>
</evidence>
<evidence type="ECO:0000256" key="3">
    <source>
        <dbReference type="ARBA" id="ARBA00022552"/>
    </source>
</evidence>
<comment type="caution">
    <text evidence="10">The sequence shown here is derived from an EMBL/GenBank/DDBJ whole genome shotgun (WGS) entry which is preliminary data.</text>
</comment>
<evidence type="ECO:0000256" key="8">
    <source>
        <dbReference type="SAM" id="MobiDB-lite"/>
    </source>
</evidence>
<evidence type="ECO:0000313" key="11">
    <source>
        <dbReference type="Proteomes" id="UP001549921"/>
    </source>
</evidence>
<dbReference type="InterPro" id="IPR057644">
    <property type="entry name" value="Beta-prop_WDR75_2nd"/>
</dbReference>
<dbReference type="GO" id="GO:0005730">
    <property type="term" value="C:nucleolus"/>
    <property type="evidence" value="ECO:0007669"/>
    <property type="project" value="UniProtKB-SubCell"/>
</dbReference>
<evidence type="ECO:0000256" key="6">
    <source>
        <dbReference type="ARBA" id="ARBA00023163"/>
    </source>
</evidence>
<name>A0ABD0T690_LOXSC</name>
<dbReference type="SUPFAM" id="SSF50998">
    <property type="entry name" value="Quinoprotein alcohol dehydrogenase-like"/>
    <property type="match status" value="1"/>
</dbReference>
<keyword evidence="3" id="KW-0698">rRNA processing</keyword>
<dbReference type="Gene3D" id="2.130.10.10">
    <property type="entry name" value="YVTN repeat-like/Quinoprotein amine dehydrogenase"/>
    <property type="match status" value="3"/>
</dbReference>
<dbReference type="SMART" id="SM00320">
    <property type="entry name" value="WD40"/>
    <property type="match status" value="3"/>
</dbReference>
<evidence type="ECO:0000259" key="9">
    <source>
        <dbReference type="Pfam" id="PF23769"/>
    </source>
</evidence>
<dbReference type="SUPFAM" id="SSF50978">
    <property type="entry name" value="WD40 repeat-like"/>
    <property type="match status" value="1"/>
</dbReference>
<accession>A0ABD0T690</accession>
<dbReference type="Pfam" id="PF23769">
    <property type="entry name" value="Beta-prop_WDR75_2nd"/>
    <property type="match status" value="2"/>
</dbReference>
<feature type="domain" description="WD repeat-containing protein 75 second beta-propeller" evidence="9">
    <location>
        <begin position="360"/>
        <end position="508"/>
    </location>
</feature>
<sequence length="893" mass="99174">MGVKTFSDNNAEVKYNFHRKAGRSIIERRPIFSPDGESVAIIVENVVRVYNIQTGDIVRTLETETSVNELVGIQFPEDEDYNLYSCSDCGCVTTWTWENGAVLRETKLAIPSDTKVLSFDLLDSKECFITAIGGSYKKLLHLGTYSVKTGELVHEYTDTKAFYTEILRVSLGWCNGDRFAAISNGTKCLFIQNLNQPHIRSEILNHNRFRILAVAAHSKENSVAIADAVGRITVIRGNLFDHMKIAREVMHWHFLPPLAVCFSGQGSYLYTGGMEKVLVKWTTGHLTSKANEKMFIPRLPGMVRFITVNDSHVAITLTNNSVVIASAQMRVVSTILECGGLSPAARAIGTSLLYHKPLGALLMGGRTGHLQLLSTTTDKVLYNVDITRMNSIPPARRNLLPLETEVTCAAVSADGCWLVTSEYRNDGVVYPEEMLKFWQIQKKTVSPFKLNTCVNLSHGGCNVVSLALNNKGEFCISAGADQKFRIWKRESQKGKKISWSCQTACYYSSGIAQFTASNVLNSFKNGEEYTPGEVEEFPYLTENTRNDIIKKLYNIHKEQSLFDAEVFDSNVKKDGEFDMGGVAISQDGSLIAAWFGCKLTLWDTHLCTLRTTLSHPALRPKGVHVQFGNHDAAHYLVCTTETCVAVWSLLSLTVKWLVQLNPTYLAADPFSNKMAVTTSSNDVYVFSPQNSTPILARKSLLNPKTGVFKLCTFGSTDGDDIRLYVMRNDSEVYCLEPEQKEESRLEAMSRRSLPASNFSNLLAEQQLSDVRAAAPTDALVLDSDASGHAALAQFLIASPHMVPPVSLLCTSFLQSMSGQQQPEEATEDQDDKMDVESNSSDEEGDTPKLNGPYAPKITQLWTPNYEGVKEKKLKKIMKEPFLDLHTTEVMFGV</sequence>
<dbReference type="InterPro" id="IPR053826">
    <property type="entry name" value="WDR75"/>
</dbReference>
<dbReference type="PANTHER" id="PTHR44215:SF1">
    <property type="entry name" value="WD REPEAT-CONTAINING PROTEIN 75"/>
    <property type="match status" value="1"/>
</dbReference>
<dbReference type="EMBL" id="JBEDNZ010000009">
    <property type="protein sequence ID" value="KAL0838866.1"/>
    <property type="molecule type" value="Genomic_DNA"/>
</dbReference>
<dbReference type="GO" id="GO:0006364">
    <property type="term" value="P:rRNA processing"/>
    <property type="evidence" value="ECO:0007669"/>
    <property type="project" value="UniProtKB-KW"/>
</dbReference>
<dbReference type="InterPro" id="IPR015943">
    <property type="entry name" value="WD40/YVTN_repeat-like_dom_sf"/>
</dbReference>
<dbReference type="InterPro" id="IPR036322">
    <property type="entry name" value="WD40_repeat_dom_sf"/>
</dbReference>
<dbReference type="Proteomes" id="UP001549921">
    <property type="component" value="Unassembled WGS sequence"/>
</dbReference>
<dbReference type="PANTHER" id="PTHR44215">
    <property type="entry name" value="WD REPEAT-CONTAINING PROTEIN 75"/>
    <property type="match status" value="1"/>
</dbReference>